<accession>T2S9C3</accession>
<gene>
    <name evidence="1" type="ORF">HPSA50_1515</name>
</gene>
<evidence type="ECO:0000313" key="1">
    <source>
        <dbReference type="EMBL" id="EQD89192.1"/>
    </source>
</evidence>
<reference evidence="1 2" key="1">
    <citation type="journal article" date="2013" name="Genome Announc.">
        <title>Genome Sequences of Three hpAfrica2 Strains of Helicobacter pylori.</title>
        <authorList>
            <person name="Duncan S.S."/>
            <person name="Bertoli M.T."/>
            <person name="Kersulyte D."/>
            <person name="Valk P.L."/>
            <person name="Tamma S."/>
            <person name="Segal I."/>
            <person name="McClain M.S."/>
            <person name="Cover T.L."/>
            <person name="Berg D.E."/>
        </authorList>
    </citation>
    <scope>NUCLEOTIDE SEQUENCE [LARGE SCALE GENOMIC DNA]</scope>
    <source>
        <strain evidence="1 2">SouthAfrica50</strain>
    </source>
</reference>
<organism evidence="1 2">
    <name type="scientific">Helicobacter pylori SouthAfrica50</name>
    <dbReference type="NCBI Taxonomy" id="1352357"/>
    <lineage>
        <taxon>Bacteria</taxon>
        <taxon>Pseudomonadati</taxon>
        <taxon>Campylobacterota</taxon>
        <taxon>Epsilonproteobacteria</taxon>
        <taxon>Campylobacterales</taxon>
        <taxon>Helicobacteraceae</taxon>
        <taxon>Helicobacter</taxon>
    </lineage>
</organism>
<dbReference type="PATRIC" id="fig|1352357.3.peg.1483"/>
<protein>
    <submittedName>
        <fullName evidence="1">Uncharacterized protein</fullName>
    </submittedName>
</protein>
<dbReference type="EMBL" id="AVNI01000002">
    <property type="protein sequence ID" value="EQD89192.1"/>
    <property type="molecule type" value="Genomic_DNA"/>
</dbReference>
<dbReference type="Proteomes" id="UP000015816">
    <property type="component" value="Unassembled WGS sequence"/>
</dbReference>
<evidence type="ECO:0000313" key="2">
    <source>
        <dbReference type="Proteomes" id="UP000015816"/>
    </source>
</evidence>
<sequence>MKNILTKIKHYEKDLFLSSMALGVEKTPFDRFKKRVCSKLNLLKLNDCDDFKILKTRFIQR</sequence>
<name>T2S9C3_HELPX</name>
<dbReference type="AlphaFoldDB" id="T2S9C3"/>
<proteinExistence type="predicted"/>
<comment type="caution">
    <text evidence="1">The sequence shown here is derived from an EMBL/GenBank/DDBJ whole genome shotgun (WGS) entry which is preliminary data.</text>
</comment>